<protein>
    <submittedName>
        <fullName evidence="3">Putative transcriptional regulator</fullName>
    </submittedName>
</protein>
<dbReference type="CDD" id="cd00093">
    <property type="entry name" value="HTH_XRE"/>
    <property type="match status" value="1"/>
</dbReference>
<dbReference type="OrthoDB" id="1357763at2"/>
<accession>A0A2P8HJF8</accession>
<evidence type="ECO:0000313" key="3">
    <source>
        <dbReference type="EMBL" id="PSL46310.1"/>
    </source>
</evidence>
<evidence type="ECO:0000313" key="4">
    <source>
        <dbReference type="Proteomes" id="UP000240971"/>
    </source>
</evidence>
<dbReference type="PROSITE" id="PS50943">
    <property type="entry name" value="HTH_CROC1"/>
    <property type="match status" value="1"/>
</dbReference>
<dbReference type="EMBL" id="PYAW01000003">
    <property type="protein sequence ID" value="PSL46310.1"/>
    <property type="molecule type" value="Genomic_DNA"/>
</dbReference>
<sequence>MKNTIKIQRAINNITQEELAKLVGVSRQTINTIESGKYLPSTLLALKLATVLHITVEALFMLEKQDWEGIN</sequence>
<dbReference type="AlphaFoldDB" id="A0A2P8HJF8"/>
<name>A0A2P8HJF8_CHINA</name>
<dbReference type="SMART" id="SM00530">
    <property type="entry name" value="HTH_XRE"/>
    <property type="match status" value="1"/>
</dbReference>
<dbReference type="RefSeq" id="WP_106529100.1">
    <property type="nucleotide sequence ID" value="NZ_PYAW01000003.1"/>
</dbReference>
<feature type="domain" description="HTH cro/C1-type" evidence="2">
    <location>
        <begin position="5"/>
        <end position="59"/>
    </location>
</feature>
<gene>
    <name evidence="3" type="ORF">CLV51_103288</name>
</gene>
<keyword evidence="4" id="KW-1185">Reference proteome</keyword>
<dbReference type="InterPro" id="IPR001387">
    <property type="entry name" value="Cro/C1-type_HTH"/>
</dbReference>
<reference evidence="3 4" key="1">
    <citation type="submission" date="2018-03" db="EMBL/GenBank/DDBJ databases">
        <title>Genomic Encyclopedia of Archaeal and Bacterial Type Strains, Phase II (KMG-II): from individual species to whole genera.</title>
        <authorList>
            <person name="Goeker M."/>
        </authorList>
    </citation>
    <scope>NUCLEOTIDE SEQUENCE [LARGE SCALE GENOMIC DNA]</scope>
    <source>
        <strain evidence="3 4">DSM 24859</strain>
    </source>
</reference>
<dbReference type="Pfam" id="PF01381">
    <property type="entry name" value="HTH_3"/>
    <property type="match status" value="1"/>
</dbReference>
<dbReference type="GO" id="GO:0003677">
    <property type="term" value="F:DNA binding"/>
    <property type="evidence" value="ECO:0007669"/>
    <property type="project" value="UniProtKB-KW"/>
</dbReference>
<evidence type="ECO:0000256" key="1">
    <source>
        <dbReference type="ARBA" id="ARBA00023125"/>
    </source>
</evidence>
<dbReference type="InterPro" id="IPR010982">
    <property type="entry name" value="Lambda_DNA-bd_dom_sf"/>
</dbReference>
<dbReference type="SUPFAM" id="SSF47413">
    <property type="entry name" value="lambda repressor-like DNA-binding domains"/>
    <property type="match status" value="1"/>
</dbReference>
<proteinExistence type="predicted"/>
<comment type="caution">
    <text evidence="3">The sequence shown here is derived from an EMBL/GenBank/DDBJ whole genome shotgun (WGS) entry which is preliminary data.</text>
</comment>
<dbReference type="Proteomes" id="UP000240971">
    <property type="component" value="Unassembled WGS sequence"/>
</dbReference>
<dbReference type="PANTHER" id="PTHR46558:SF11">
    <property type="entry name" value="HTH-TYPE TRANSCRIPTIONAL REGULATOR XRE"/>
    <property type="match status" value="1"/>
</dbReference>
<evidence type="ECO:0000259" key="2">
    <source>
        <dbReference type="PROSITE" id="PS50943"/>
    </source>
</evidence>
<dbReference type="PANTHER" id="PTHR46558">
    <property type="entry name" value="TRACRIPTIONAL REGULATORY PROTEIN-RELATED-RELATED"/>
    <property type="match status" value="1"/>
</dbReference>
<organism evidence="3 4">
    <name type="scientific">Chitinophaga niastensis</name>
    <dbReference type="NCBI Taxonomy" id="536980"/>
    <lineage>
        <taxon>Bacteria</taxon>
        <taxon>Pseudomonadati</taxon>
        <taxon>Bacteroidota</taxon>
        <taxon>Chitinophagia</taxon>
        <taxon>Chitinophagales</taxon>
        <taxon>Chitinophagaceae</taxon>
        <taxon>Chitinophaga</taxon>
    </lineage>
</organism>
<dbReference type="Gene3D" id="1.10.260.40">
    <property type="entry name" value="lambda repressor-like DNA-binding domains"/>
    <property type="match status" value="1"/>
</dbReference>
<keyword evidence="1" id="KW-0238">DNA-binding</keyword>